<dbReference type="InterPro" id="IPR050312">
    <property type="entry name" value="IolE/XylAMocC-like"/>
</dbReference>
<evidence type="ECO:0000313" key="2">
    <source>
        <dbReference type="EMBL" id="SFF33503.1"/>
    </source>
</evidence>
<reference evidence="3" key="1">
    <citation type="submission" date="2016-10" db="EMBL/GenBank/DDBJ databases">
        <authorList>
            <person name="Varghese N."/>
            <person name="Submissions S."/>
        </authorList>
    </citation>
    <scope>NUCLEOTIDE SEQUENCE [LARGE SCALE GENOMIC DNA]</scope>
    <source>
        <strain evidence="3">CGMCC 1.10223</strain>
    </source>
</reference>
<dbReference type="OrthoDB" id="9798407at2"/>
<dbReference type="Gene3D" id="3.20.20.150">
    <property type="entry name" value="Divalent-metal-dependent TIM barrel enzymes"/>
    <property type="match status" value="1"/>
</dbReference>
<proteinExistence type="predicted"/>
<evidence type="ECO:0000259" key="1">
    <source>
        <dbReference type="Pfam" id="PF01261"/>
    </source>
</evidence>
<keyword evidence="2" id="KW-0413">Isomerase</keyword>
<dbReference type="SUPFAM" id="SSF51658">
    <property type="entry name" value="Xylose isomerase-like"/>
    <property type="match status" value="1"/>
</dbReference>
<accession>A0A1I2HVR5</accession>
<dbReference type="Pfam" id="PF01261">
    <property type="entry name" value="AP_endonuc_2"/>
    <property type="match status" value="1"/>
</dbReference>
<dbReference type="InterPro" id="IPR036237">
    <property type="entry name" value="Xyl_isomerase-like_sf"/>
</dbReference>
<dbReference type="AlphaFoldDB" id="A0A1I2HVR5"/>
<dbReference type="GO" id="GO:0016853">
    <property type="term" value="F:isomerase activity"/>
    <property type="evidence" value="ECO:0007669"/>
    <property type="project" value="UniProtKB-KW"/>
</dbReference>
<dbReference type="EMBL" id="FONN01000027">
    <property type="protein sequence ID" value="SFF33503.1"/>
    <property type="molecule type" value="Genomic_DNA"/>
</dbReference>
<dbReference type="InterPro" id="IPR013022">
    <property type="entry name" value="Xyl_isomerase-like_TIM-brl"/>
</dbReference>
<organism evidence="2 3">
    <name type="scientific">Paenibacillus algorifonticola</name>
    <dbReference type="NCBI Taxonomy" id="684063"/>
    <lineage>
        <taxon>Bacteria</taxon>
        <taxon>Bacillati</taxon>
        <taxon>Bacillota</taxon>
        <taxon>Bacilli</taxon>
        <taxon>Bacillales</taxon>
        <taxon>Paenibacillaceae</taxon>
        <taxon>Paenibacillus</taxon>
    </lineage>
</organism>
<protein>
    <submittedName>
        <fullName evidence="2">Sugar phosphate isomerase/epimerase</fullName>
    </submittedName>
</protein>
<gene>
    <name evidence="2" type="ORF">SAMN04487969_12717</name>
</gene>
<feature type="domain" description="Xylose isomerase-like TIM barrel" evidence="1">
    <location>
        <begin position="37"/>
        <end position="257"/>
    </location>
</feature>
<dbReference type="Proteomes" id="UP000183410">
    <property type="component" value="Unassembled WGS sequence"/>
</dbReference>
<dbReference type="PANTHER" id="PTHR12110:SF41">
    <property type="entry name" value="INOSOSE DEHYDRATASE"/>
    <property type="match status" value="1"/>
</dbReference>
<evidence type="ECO:0000313" key="3">
    <source>
        <dbReference type="Proteomes" id="UP000183410"/>
    </source>
</evidence>
<name>A0A1I2HVR5_9BACL</name>
<sequence>MKFIRCGDKLRELTATPPGLQLYTLRNELEKDFFGTLEKIAAIGYKLVEPFSWGYADIPAERMKAELNRLGLKSVSTYVYPLTLENLQSQLDYAQTIGAHYIVTSLLKESYADERTLKASIALLRKLGLEIQRRGMQLLYHPHAEEFEIRDGKRTIDRLLAGVGTDVMKLALDMYWVKKAGMDPYSTLLAYKSLSPLIHVKDMDESGNFTEVGQGTIDWAPIFSSFNEAGVMYYFVEQDESLNPLQSIQTSLDYLKSRLVG</sequence>
<dbReference type="PANTHER" id="PTHR12110">
    <property type="entry name" value="HYDROXYPYRUVATE ISOMERASE"/>
    <property type="match status" value="1"/>
</dbReference>
<keyword evidence="3" id="KW-1185">Reference proteome</keyword>
<dbReference type="RefSeq" id="WP_046234026.1">
    <property type="nucleotide sequence ID" value="NZ_FONN01000027.1"/>
</dbReference>